<protein>
    <submittedName>
        <fullName evidence="2">Uncharacterized protein</fullName>
    </submittedName>
</protein>
<evidence type="ECO:0000256" key="1">
    <source>
        <dbReference type="SAM" id="MobiDB-lite"/>
    </source>
</evidence>
<comment type="caution">
    <text evidence="2">The sequence shown here is derived from an EMBL/GenBank/DDBJ whole genome shotgun (WGS) entry which is preliminary data.</text>
</comment>
<dbReference type="Proteomes" id="UP001237207">
    <property type="component" value="Unassembled WGS sequence"/>
</dbReference>
<name>A0AAJ1T588_9BACI</name>
<feature type="region of interest" description="Disordered" evidence="1">
    <location>
        <begin position="13"/>
        <end position="38"/>
    </location>
</feature>
<evidence type="ECO:0000313" key="3">
    <source>
        <dbReference type="Proteomes" id="UP001237207"/>
    </source>
</evidence>
<organism evidence="2 3">
    <name type="scientific">Oikeobacillus pervagus</name>
    <dbReference type="NCBI Taxonomy" id="1325931"/>
    <lineage>
        <taxon>Bacteria</taxon>
        <taxon>Bacillati</taxon>
        <taxon>Bacillota</taxon>
        <taxon>Bacilli</taxon>
        <taxon>Bacillales</taxon>
        <taxon>Bacillaceae</taxon>
        <taxon>Oikeobacillus</taxon>
    </lineage>
</organism>
<evidence type="ECO:0000313" key="2">
    <source>
        <dbReference type="EMBL" id="MDQ0216851.1"/>
    </source>
</evidence>
<gene>
    <name evidence="2" type="ORF">J2S13_003349</name>
</gene>
<accession>A0AAJ1T588</accession>
<reference evidence="2" key="1">
    <citation type="submission" date="2023-07" db="EMBL/GenBank/DDBJ databases">
        <title>Genomic Encyclopedia of Type Strains, Phase IV (KMG-IV): sequencing the most valuable type-strain genomes for metagenomic binning, comparative biology and taxonomic classification.</title>
        <authorList>
            <person name="Goeker M."/>
        </authorList>
    </citation>
    <scope>NUCLEOTIDE SEQUENCE</scope>
    <source>
        <strain evidence="2">DSM 23947</strain>
    </source>
</reference>
<dbReference type="AlphaFoldDB" id="A0AAJ1T588"/>
<dbReference type="EMBL" id="JAUSUC010000087">
    <property type="protein sequence ID" value="MDQ0216851.1"/>
    <property type="molecule type" value="Genomic_DNA"/>
</dbReference>
<sequence length="38" mass="4736">MRWTPYEIDEEFEKNLNPYQDGDETYNFDENPYRDGDE</sequence>
<keyword evidence="3" id="KW-1185">Reference proteome</keyword>
<proteinExistence type="predicted"/>